<evidence type="ECO:0000256" key="1">
    <source>
        <dbReference type="SAM" id="MobiDB-lite"/>
    </source>
</evidence>
<dbReference type="Proteomes" id="UP000195877">
    <property type="component" value="Chromosome 1"/>
</dbReference>
<reference evidence="2 4" key="2">
    <citation type="submission" date="2017-05" db="EMBL/GenBank/DDBJ databases">
        <authorList>
            <person name="Blom J."/>
        </authorList>
    </citation>
    <scope>NUCLEOTIDE SEQUENCE [LARGE SCALE GENOMIC DNA]</scope>
    <source>
        <strain evidence="2">PD885</strain>
    </source>
</reference>
<sequence length="257" mass="27410">MRPMPLTSATRRPVRQDHKDVPAEAGVGSTSQADDPQVNTQLAQRLPRPPVRAARLREPREAREPNRRIGVRIASRGLQVAGAGSKLAAFISVANALQIPFTGAYGHATDDAWWKNYSKCLVVPVMASLGAVVAMSAVGHLAAWYLQAQQQPPFTQTTVKKAARARELGITEECLDAAIEMVTMLDTDTPAPEMNEGERNALAMDLMHLATADRSVLPSELWDVASGVGDDAYALVNGLLSAARSRASAEASASSSS</sequence>
<evidence type="ECO:0000313" key="4">
    <source>
        <dbReference type="Proteomes" id="UP000195877"/>
    </source>
</evidence>
<dbReference type="RefSeq" id="WP_040762867.1">
    <property type="nucleotide sequence ID" value="NZ_JAEUYP010000104.1"/>
</dbReference>
<dbReference type="OrthoDB" id="6007703at2"/>
<dbReference type="NCBIfam" id="NF041409">
    <property type="entry name" value="XopAV"/>
    <property type="match status" value="1"/>
</dbReference>
<accession>A0A1Y6HG27</accession>
<evidence type="ECO:0000313" key="2">
    <source>
        <dbReference type="EMBL" id="SMR00067.1"/>
    </source>
</evidence>
<name>A0A1Y6HG27_9XANT</name>
<keyword evidence="4" id="KW-1185">Reference proteome</keyword>
<protein>
    <submittedName>
        <fullName evidence="3">Uncharacterized protein</fullName>
    </submittedName>
</protein>
<evidence type="ECO:0000313" key="5">
    <source>
        <dbReference type="Proteomes" id="UP000195953"/>
    </source>
</evidence>
<reference evidence="3 5" key="1">
    <citation type="submission" date="2017-05" db="EMBL/GenBank/DDBJ databases">
        <authorList>
            <person name="Song R."/>
            <person name="Chenine A.L."/>
            <person name="Ruprecht R.M."/>
        </authorList>
    </citation>
    <scope>NUCLEOTIDE SEQUENCE [LARGE SCALE GENOMIC DNA]</scope>
    <source>
        <strain evidence="3">PD5205</strain>
    </source>
</reference>
<evidence type="ECO:0000313" key="3">
    <source>
        <dbReference type="EMBL" id="SMR02479.1"/>
    </source>
</evidence>
<gene>
    <name evidence="3" type="ORF">PD5205_01166</name>
    <name evidence="2" type="ORF">PD885_02839</name>
</gene>
<feature type="region of interest" description="Disordered" evidence="1">
    <location>
        <begin position="1"/>
        <end position="63"/>
    </location>
</feature>
<proteinExistence type="predicted"/>
<dbReference type="AlphaFoldDB" id="A0A1Y6HG27"/>
<dbReference type="EMBL" id="LT853882">
    <property type="protein sequence ID" value="SMR00067.1"/>
    <property type="molecule type" value="Genomic_DNA"/>
</dbReference>
<feature type="compositionally biased region" description="Polar residues" evidence="1">
    <location>
        <begin position="28"/>
        <end position="41"/>
    </location>
</feature>
<dbReference type="Proteomes" id="UP000195953">
    <property type="component" value="Chromosome 1"/>
</dbReference>
<dbReference type="EMBL" id="LT853885">
    <property type="protein sequence ID" value="SMR02479.1"/>
    <property type="molecule type" value="Genomic_DNA"/>
</dbReference>
<organism evidence="3 5">
    <name type="scientific">Xanthomonas fragariae</name>
    <dbReference type="NCBI Taxonomy" id="48664"/>
    <lineage>
        <taxon>Bacteria</taxon>
        <taxon>Pseudomonadati</taxon>
        <taxon>Pseudomonadota</taxon>
        <taxon>Gammaproteobacteria</taxon>
        <taxon>Lysobacterales</taxon>
        <taxon>Lysobacteraceae</taxon>
        <taxon>Xanthomonas</taxon>
    </lineage>
</organism>